<proteinExistence type="predicted"/>
<comment type="caution">
    <text evidence="3">The sequence shown here is derived from an EMBL/GenBank/DDBJ whole genome shotgun (WGS) entry which is preliminary data.</text>
</comment>
<evidence type="ECO:0000259" key="2">
    <source>
        <dbReference type="SMART" id="SM00867"/>
    </source>
</evidence>
<keyword evidence="4" id="KW-1185">Reference proteome</keyword>
<organism evidence="3 4">
    <name type="scientific">Rhizobium herbae</name>
    <dbReference type="NCBI Taxonomy" id="508661"/>
    <lineage>
        <taxon>Bacteria</taxon>
        <taxon>Pseudomonadati</taxon>
        <taxon>Pseudomonadota</taxon>
        <taxon>Alphaproteobacteria</taxon>
        <taxon>Hyphomicrobiales</taxon>
        <taxon>Rhizobiaceae</taxon>
        <taxon>Rhizobium/Agrobacterium group</taxon>
        <taxon>Rhizobium</taxon>
    </lineage>
</organism>
<keyword evidence="1" id="KW-0732">Signal</keyword>
<dbReference type="InterPro" id="IPR036761">
    <property type="entry name" value="TTHA0802/YceI-like_sf"/>
</dbReference>
<dbReference type="SMART" id="SM00867">
    <property type="entry name" value="YceI"/>
    <property type="match status" value="1"/>
</dbReference>
<name>A0ABS4EF94_9HYPH</name>
<feature type="chain" id="PRO_5047408308" evidence="1">
    <location>
        <begin position="25"/>
        <end position="197"/>
    </location>
</feature>
<evidence type="ECO:0000313" key="4">
    <source>
        <dbReference type="Proteomes" id="UP000823786"/>
    </source>
</evidence>
<dbReference type="RefSeq" id="WP_209846136.1">
    <property type="nucleotide sequence ID" value="NZ_JAGGJV010000001.1"/>
</dbReference>
<dbReference type="SUPFAM" id="SSF101874">
    <property type="entry name" value="YceI-like"/>
    <property type="match status" value="1"/>
</dbReference>
<dbReference type="Proteomes" id="UP000823786">
    <property type="component" value="Unassembled WGS sequence"/>
</dbReference>
<feature type="signal peptide" evidence="1">
    <location>
        <begin position="1"/>
        <end position="24"/>
    </location>
</feature>
<gene>
    <name evidence="3" type="ORF">J2Z75_000092</name>
</gene>
<reference evidence="3 4" key="1">
    <citation type="submission" date="2021-03" db="EMBL/GenBank/DDBJ databases">
        <title>Genomic Encyclopedia of Type Strains, Phase IV (KMG-IV): sequencing the most valuable type-strain genomes for metagenomic binning, comparative biology and taxonomic classification.</title>
        <authorList>
            <person name="Goeker M."/>
        </authorList>
    </citation>
    <scope>NUCLEOTIDE SEQUENCE [LARGE SCALE GENOMIC DNA]</scope>
    <source>
        <strain evidence="3 4">DSM 26427</strain>
    </source>
</reference>
<dbReference type="PANTHER" id="PTHR34406:SF1">
    <property type="entry name" value="PROTEIN YCEI"/>
    <property type="match status" value="1"/>
</dbReference>
<evidence type="ECO:0000256" key="1">
    <source>
        <dbReference type="SAM" id="SignalP"/>
    </source>
</evidence>
<accession>A0ABS4EF94</accession>
<evidence type="ECO:0000313" key="3">
    <source>
        <dbReference type="EMBL" id="MBP1856612.1"/>
    </source>
</evidence>
<feature type="domain" description="Lipid/polyisoprenoid-binding YceI-like" evidence="2">
    <location>
        <begin position="38"/>
        <end position="195"/>
    </location>
</feature>
<dbReference type="Gene3D" id="2.40.128.110">
    <property type="entry name" value="Lipid/polyisoprenoid-binding, YceI-like"/>
    <property type="match status" value="1"/>
</dbReference>
<sequence>MPLRFPFVFAAAVMLAGFSLQPTASLAKAPSLDDAAGRYDIDGSSQINFSVGQVGGGGISGKFGRFSGTFQLDGQDISRSVVQFALFPETVQTGEPRIENFLRSSAVFDTENHPKITFRSTKITQTGDDTAEIEGILTAKGTTRTEHFEAKLTKWNRSVISFHIQGGIYRTRYDMSVGIPIYSNIVQFDMIVNGQKH</sequence>
<dbReference type="Pfam" id="PF04264">
    <property type="entry name" value="YceI"/>
    <property type="match status" value="1"/>
</dbReference>
<dbReference type="EMBL" id="JAGGJV010000001">
    <property type="protein sequence ID" value="MBP1856612.1"/>
    <property type="molecule type" value="Genomic_DNA"/>
</dbReference>
<protein>
    <submittedName>
        <fullName evidence="3">Polyisoprenoid-binding protein YceI</fullName>
    </submittedName>
</protein>
<dbReference type="InterPro" id="IPR007372">
    <property type="entry name" value="Lipid/polyisoprenoid-bd_YceI"/>
</dbReference>
<dbReference type="PANTHER" id="PTHR34406">
    <property type="entry name" value="PROTEIN YCEI"/>
    <property type="match status" value="1"/>
</dbReference>